<sequence length="205" mass="23005">MEEENHLNPPPKTYHKIHEFATNKPTPEQEGKSKTLVYILIAVVLLSIAFLIFGLVVLRIKPPTLRLSKVVVRDLRYTPSSLNMSMIADLSLHNMNFGSFDFRGGNVALWYGNATFGAASIHGSRVGGRERRQISATLEVSGGPSENYMNISRDIESNLVRLMTVAELRGEIRVMKIVNRHRTASMNCSMDYNLRGQQVLNLSCQ</sequence>
<comment type="subcellular location">
    <subcellularLocation>
        <location evidence="1">Membrane</location>
    </subcellularLocation>
</comment>
<keyword evidence="3" id="KW-0812">Transmembrane</keyword>
<keyword evidence="2 3" id="KW-0472">Membrane</keyword>
<dbReference type="InterPro" id="IPR044839">
    <property type="entry name" value="NDR1-like"/>
</dbReference>
<proteinExistence type="predicted"/>
<dbReference type="GO" id="GO:0016020">
    <property type="term" value="C:membrane"/>
    <property type="evidence" value="ECO:0007669"/>
    <property type="project" value="UniProtKB-SubCell"/>
</dbReference>
<protein>
    <submittedName>
        <fullName evidence="4">Late embryogenesis abundant protein-like protein</fullName>
    </submittedName>
</protein>
<organism evidence="4 5">
    <name type="scientific">Salvia divinorum</name>
    <name type="common">Maria pastora</name>
    <name type="synonym">Diviner's sage</name>
    <dbReference type="NCBI Taxonomy" id="28513"/>
    <lineage>
        <taxon>Eukaryota</taxon>
        <taxon>Viridiplantae</taxon>
        <taxon>Streptophyta</taxon>
        <taxon>Embryophyta</taxon>
        <taxon>Tracheophyta</taxon>
        <taxon>Spermatophyta</taxon>
        <taxon>Magnoliopsida</taxon>
        <taxon>eudicotyledons</taxon>
        <taxon>Gunneridae</taxon>
        <taxon>Pentapetalae</taxon>
        <taxon>asterids</taxon>
        <taxon>lamiids</taxon>
        <taxon>Lamiales</taxon>
        <taxon>Lamiaceae</taxon>
        <taxon>Nepetoideae</taxon>
        <taxon>Mentheae</taxon>
        <taxon>Salviinae</taxon>
        <taxon>Salvia</taxon>
        <taxon>Salvia subgen. Calosphace</taxon>
    </lineage>
</organism>
<evidence type="ECO:0000313" key="4">
    <source>
        <dbReference type="EMBL" id="KAL1532745.1"/>
    </source>
</evidence>
<accession>A0ABD1FMN0</accession>
<evidence type="ECO:0000256" key="1">
    <source>
        <dbReference type="ARBA" id="ARBA00004370"/>
    </source>
</evidence>
<gene>
    <name evidence="4" type="ORF">AAHA92_32715</name>
</gene>
<name>A0ABD1FMN0_SALDI</name>
<keyword evidence="5" id="KW-1185">Reference proteome</keyword>
<keyword evidence="3" id="KW-1133">Transmembrane helix</keyword>
<feature type="transmembrane region" description="Helical" evidence="3">
    <location>
        <begin position="36"/>
        <end position="58"/>
    </location>
</feature>
<dbReference type="AlphaFoldDB" id="A0ABD1FMN0"/>
<evidence type="ECO:0000313" key="5">
    <source>
        <dbReference type="Proteomes" id="UP001567538"/>
    </source>
</evidence>
<reference evidence="4 5" key="1">
    <citation type="submission" date="2024-06" db="EMBL/GenBank/DDBJ databases">
        <title>A chromosome level genome sequence of Diviner's sage (Salvia divinorum).</title>
        <authorList>
            <person name="Ford S.A."/>
            <person name="Ro D.-K."/>
            <person name="Ness R.W."/>
            <person name="Phillips M.A."/>
        </authorList>
    </citation>
    <scope>NUCLEOTIDE SEQUENCE [LARGE SCALE GENOMIC DNA]</scope>
    <source>
        <strain evidence="4">SAF-2024a</strain>
        <tissue evidence="4">Leaf</tissue>
    </source>
</reference>
<evidence type="ECO:0000256" key="2">
    <source>
        <dbReference type="ARBA" id="ARBA00023136"/>
    </source>
</evidence>
<dbReference type="PANTHER" id="PTHR31234">
    <property type="entry name" value="LATE EMBRYOGENESIS ABUNDANT (LEA) HYDROXYPROLINE-RICH GLYCOPROTEIN FAMILY"/>
    <property type="match status" value="1"/>
</dbReference>
<dbReference type="EMBL" id="JBEAFC010000014">
    <property type="protein sequence ID" value="KAL1532745.1"/>
    <property type="molecule type" value="Genomic_DNA"/>
</dbReference>
<dbReference type="Proteomes" id="UP001567538">
    <property type="component" value="Unassembled WGS sequence"/>
</dbReference>
<comment type="caution">
    <text evidence="4">The sequence shown here is derived from an EMBL/GenBank/DDBJ whole genome shotgun (WGS) entry which is preliminary data.</text>
</comment>
<dbReference type="PANTHER" id="PTHR31234:SF3">
    <property type="entry name" value="LATE EMBRYOGENESIS ABUNDANT (LEA) HYDROXYPROLINE-RICH GLYCOPROTEIN FAMILY"/>
    <property type="match status" value="1"/>
</dbReference>
<evidence type="ECO:0000256" key="3">
    <source>
        <dbReference type="SAM" id="Phobius"/>
    </source>
</evidence>